<dbReference type="AlphaFoldDB" id="A0A0V1ECE4"/>
<sequence length="64" mass="7491">LPSMNKRYSYIRCSSNKNGLQIFMSDAGDKQYEVLENGNWSYDSGNLKVNNRCKYTEHCFKKCL</sequence>
<proteinExistence type="predicted"/>
<gene>
    <name evidence="1" type="ORF">T4A_723</name>
</gene>
<dbReference type="EMBL" id="JYDR01000058">
    <property type="protein sequence ID" value="KRY71451.1"/>
    <property type="molecule type" value="Genomic_DNA"/>
</dbReference>
<feature type="non-terminal residue" evidence="1">
    <location>
        <position position="1"/>
    </location>
</feature>
<evidence type="ECO:0000313" key="1">
    <source>
        <dbReference type="EMBL" id="KRY71451.1"/>
    </source>
</evidence>
<protein>
    <submittedName>
        <fullName evidence="1">Uncharacterized protein</fullName>
    </submittedName>
</protein>
<reference evidence="1 2" key="1">
    <citation type="submission" date="2015-01" db="EMBL/GenBank/DDBJ databases">
        <title>Evolution of Trichinella species and genotypes.</title>
        <authorList>
            <person name="Korhonen P.K."/>
            <person name="Edoardo P."/>
            <person name="Giuseppe L.R."/>
            <person name="Gasser R.B."/>
        </authorList>
    </citation>
    <scope>NUCLEOTIDE SEQUENCE [LARGE SCALE GENOMIC DNA]</scope>
    <source>
        <strain evidence="1">ISS13</strain>
    </source>
</reference>
<organism evidence="1 2">
    <name type="scientific">Trichinella pseudospiralis</name>
    <name type="common">Parasitic roundworm</name>
    <dbReference type="NCBI Taxonomy" id="6337"/>
    <lineage>
        <taxon>Eukaryota</taxon>
        <taxon>Metazoa</taxon>
        <taxon>Ecdysozoa</taxon>
        <taxon>Nematoda</taxon>
        <taxon>Enoplea</taxon>
        <taxon>Dorylaimia</taxon>
        <taxon>Trichinellida</taxon>
        <taxon>Trichinellidae</taxon>
        <taxon>Trichinella</taxon>
    </lineage>
</organism>
<evidence type="ECO:0000313" key="2">
    <source>
        <dbReference type="Proteomes" id="UP000054632"/>
    </source>
</evidence>
<name>A0A0V1ECE4_TRIPS</name>
<dbReference type="Proteomes" id="UP000054632">
    <property type="component" value="Unassembled WGS sequence"/>
</dbReference>
<accession>A0A0V1ECE4</accession>
<comment type="caution">
    <text evidence="1">The sequence shown here is derived from an EMBL/GenBank/DDBJ whole genome shotgun (WGS) entry which is preliminary data.</text>
</comment>